<evidence type="ECO:0008006" key="8">
    <source>
        <dbReference type="Google" id="ProtNLM"/>
    </source>
</evidence>
<feature type="transmembrane region" description="Helical" evidence="6">
    <location>
        <begin position="38"/>
        <end position="64"/>
    </location>
</feature>
<feature type="transmembrane region" description="Helical" evidence="6">
    <location>
        <begin position="261"/>
        <end position="287"/>
    </location>
</feature>
<dbReference type="InterPro" id="IPR043428">
    <property type="entry name" value="LivM-like"/>
</dbReference>
<feature type="transmembrane region" description="Helical" evidence="6">
    <location>
        <begin position="140"/>
        <end position="166"/>
    </location>
</feature>
<feature type="transmembrane region" description="Helical" evidence="6">
    <location>
        <begin position="108"/>
        <end position="128"/>
    </location>
</feature>
<dbReference type="AlphaFoldDB" id="A0A382ARF3"/>
<keyword evidence="5 6" id="KW-0472">Membrane</keyword>
<keyword evidence="4 6" id="KW-1133">Transmembrane helix</keyword>
<evidence type="ECO:0000256" key="5">
    <source>
        <dbReference type="ARBA" id="ARBA00023136"/>
    </source>
</evidence>
<evidence type="ECO:0000313" key="7">
    <source>
        <dbReference type="EMBL" id="SVB04125.1"/>
    </source>
</evidence>
<organism evidence="7">
    <name type="scientific">marine metagenome</name>
    <dbReference type="NCBI Taxonomy" id="408172"/>
    <lineage>
        <taxon>unclassified sequences</taxon>
        <taxon>metagenomes</taxon>
        <taxon>ecological metagenomes</taxon>
    </lineage>
</organism>
<keyword evidence="3 6" id="KW-0812">Transmembrane</keyword>
<evidence type="ECO:0000256" key="1">
    <source>
        <dbReference type="ARBA" id="ARBA00004651"/>
    </source>
</evidence>
<dbReference type="GO" id="GO:0005886">
    <property type="term" value="C:plasma membrane"/>
    <property type="evidence" value="ECO:0007669"/>
    <property type="project" value="UniProtKB-SubCell"/>
</dbReference>
<dbReference type="EMBL" id="UINC01026520">
    <property type="protein sequence ID" value="SVB04125.1"/>
    <property type="molecule type" value="Genomic_DNA"/>
</dbReference>
<feature type="transmembrane region" description="Helical" evidence="6">
    <location>
        <begin position="76"/>
        <end position="96"/>
    </location>
</feature>
<evidence type="ECO:0000256" key="2">
    <source>
        <dbReference type="ARBA" id="ARBA00022475"/>
    </source>
</evidence>
<feature type="transmembrane region" description="Helical" evidence="6">
    <location>
        <begin position="414"/>
        <end position="430"/>
    </location>
</feature>
<dbReference type="Pfam" id="PF02653">
    <property type="entry name" value="BPD_transp_2"/>
    <property type="match status" value="1"/>
</dbReference>
<feature type="transmembrane region" description="Helical" evidence="6">
    <location>
        <begin position="347"/>
        <end position="367"/>
    </location>
</feature>
<dbReference type="PANTHER" id="PTHR30482:SF10">
    <property type="entry name" value="HIGH-AFFINITY BRANCHED-CHAIN AMINO ACID TRANSPORT PROTEIN BRAE"/>
    <property type="match status" value="1"/>
</dbReference>
<reference evidence="7" key="1">
    <citation type="submission" date="2018-05" db="EMBL/GenBank/DDBJ databases">
        <authorList>
            <person name="Lanie J.A."/>
            <person name="Ng W.-L."/>
            <person name="Kazmierczak K.M."/>
            <person name="Andrzejewski T.M."/>
            <person name="Davidsen T.M."/>
            <person name="Wayne K.J."/>
            <person name="Tettelin H."/>
            <person name="Glass J.I."/>
            <person name="Rusch D."/>
            <person name="Podicherti R."/>
            <person name="Tsui H.-C.T."/>
            <person name="Winkler M.E."/>
        </authorList>
    </citation>
    <scope>NUCLEOTIDE SEQUENCE</scope>
</reference>
<accession>A0A382ARF3</accession>
<feature type="transmembrane region" description="Helical" evidence="6">
    <location>
        <begin position="316"/>
        <end position="335"/>
    </location>
</feature>
<feature type="transmembrane region" description="Helical" evidence="6">
    <location>
        <begin position="6"/>
        <end position="26"/>
    </location>
</feature>
<keyword evidence="2" id="KW-1003">Cell membrane</keyword>
<evidence type="ECO:0000256" key="6">
    <source>
        <dbReference type="SAM" id="Phobius"/>
    </source>
</evidence>
<dbReference type="GO" id="GO:0015658">
    <property type="term" value="F:branched-chain amino acid transmembrane transporter activity"/>
    <property type="evidence" value="ECO:0007669"/>
    <property type="project" value="InterPro"/>
</dbReference>
<name>A0A382ARF3_9ZZZZ</name>
<proteinExistence type="predicted"/>
<dbReference type="CDD" id="cd06581">
    <property type="entry name" value="TM_PBP1_LivM_like"/>
    <property type="match status" value="1"/>
</dbReference>
<dbReference type="PANTHER" id="PTHR30482">
    <property type="entry name" value="HIGH-AFFINITY BRANCHED-CHAIN AMINO ACID TRANSPORT SYSTEM PERMEASE"/>
    <property type="match status" value="1"/>
</dbReference>
<feature type="transmembrane region" description="Helical" evidence="6">
    <location>
        <begin position="374"/>
        <end position="394"/>
    </location>
</feature>
<comment type="subcellular location">
    <subcellularLocation>
        <location evidence="1">Cell membrane</location>
        <topology evidence="1">Multi-pass membrane protein</topology>
    </subcellularLocation>
</comment>
<sequence length="443" mass="48318">MIMLIILVGIFQSWSLALTILNYCLISAVMTIGANIQWGYAGLINFGIMGYTALGGLAVVLVSVAPVGEAWRVGGLNIMICLGVIIGMVFSIRFSLKKIEKSKKRNYLIAAIIVIGILLLRLISAPAIESIEAVEPAKTGFLGGLGLPVLFSWIAGAFLAAGLAFVVGKIALGLRADYLAIATLLIAEIVVSIIKHEDWLARGVKNVIGLKRPAPYEINLQQTPWFIDLVEKFHSGKLALINSVSEKQEVLNQLVINASSIYVKLCFTGLFLTVVVILLIVTQKALYSPWGRMMRAIRDNEEAAGAMGKNVVKQHLLIFILGSAIVGIAGAMMVTNDGLFTPGSYRPMRYTFVIWVMVIVGGSGNNFGAILGGFFVWFLWVEAAPIALFTINLFTSHLPETNEIRVHLINSAPYFRFLMIGIGLLVIMRFRPQGILPEKIIKN</sequence>
<feature type="transmembrane region" description="Helical" evidence="6">
    <location>
        <begin position="178"/>
        <end position="194"/>
    </location>
</feature>
<evidence type="ECO:0000256" key="3">
    <source>
        <dbReference type="ARBA" id="ARBA00022692"/>
    </source>
</evidence>
<protein>
    <recommendedName>
        <fullName evidence="8">Branched-chain amino acid ABC transporter permease</fullName>
    </recommendedName>
</protein>
<gene>
    <name evidence="7" type="ORF">METZ01_LOCUS156979</name>
</gene>
<evidence type="ECO:0000256" key="4">
    <source>
        <dbReference type="ARBA" id="ARBA00022989"/>
    </source>
</evidence>
<dbReference type="InterPro" id="IPR001851">
    <property type="entry name" value="ABC_transp_permease"/>
</dbReference>